<dbReference type="OrthoDB" id="10278527at2759"/>
<name>H0EZ30_GLAL7</name>
<evidence type="ECO:0000256" key="1">
    <source>
        <dbReference type="SAM" id="MobiDB-lite"/>
    </source>
</evidence>
<comment type="caution">
    <text evidence="2">The sequence shown here is derived from an EMBL/GenBank/DDBJ whole genome shotgun (WGS) entry which is preliminary data.</text>
</comment>
<dbReference type="EMBL" id="AGUE01000270">
    <property type="protein sequence ID" value="EHK96184.1"/>
    <property type="molecule type" value="Genomic_DNA"/>
</dbReference>
<feature type="compositionally biased region" description="Polar residues" evidence="1">
    <location>
        <begin position="109"/>
        <end position="121"/>
    </location>
</feature>
<reference evidence="2 3" key="1">
    <citation type="journal article" date="2012" name="Eukaryot. Cell">
        <title>Genome sequence of the fungus Glarea lozoyensis: the first genome sequence of a species from the Helotiaceae family.</title>
        <authorList>
            <person name="Youssar L."/>
            <person name="Gruening B.A."/>
            <person name="Erxleben A."/>
            <person name="Guenther S."/>
            <person name="Huettel W."/>
        </authorList>
    </citation>
    <scope>NUCLEOTIDE SEQUENCE [LARGE SCALE GENOMIC DNA]</scope>
    <source>
        <strain evidence="3">ATCC 74030 / MF5533</strain>
    </source>
</reference>
<dbReference type="AlphaFoldDB" id="H0EZ30"/>
<protein>
    <submittedName>
        <fullName evidence="2">Uncharacterized protein</fullName>
    </submittedName>
</protein>
<organism evidence="2 3">
    <name type="scientific">Glarea lozoyensis (strain ATCC 74030 / MF5533)</name>
    <dbReference type="NCBI Taxonomy" id="1104152"/>
    <lineage>
        <taxon>Eukaryota</taxon>
        <taxon>Fungi</taxon>
        <taxon>Dikarya</taxon>
        <taxon>Ascomycota</taxon>
        <taxon>Pezizomycotina</taxon>
        <taxon>Leotiomycetes</taxon>
        <taxon>Helotiales</taxon>
        <taxon>Helotiaceae</taxon>
        <taxon>Glarea</taxon>
    </lineage>
</organism>
<feature type="compositionally biased region" description="Polar residues" evidence="1">
    <location>
        <begin position="38"/>
        <end position="51"/>
    </location>
</feature>
<evidence type="ECO:0000313" key="3">
    <source>
        <dbReference type="Proteomes" id="UP000005446"/>
    </source>
</evidence>
<feature type="region of interest" description="Disordered" evidence="1">
    <location>
        <begin position="106"/>
        <end position="127"/>
    </location>
</feature>
<gene>
    <name evidence="2" type="ORF">M7I_8092</name>
</gene>
<feature type="region of interest" description="Disordered" evidence="1">
    <location>
        <begin position="230"/>
        <end position="265"/>
    </location>
</feature>
<proteinExistence type="predicted"/>
<evidence type="ECO:0000313" key="2">
    <source>
        <dbReference type="EMBL" id="EHK96184.1"/>
    </source>
</evidence>
<feature type="region of interest" description="Disordered" evidence="1">
    <location>
        <begin position="1"/>
        <end position="80"/>
    </location>
</feature>
<sequence>MQNAMRWDQKKRGGVPSRLEYQETLEQTMDSRNPAEQEASTNAQKPATTVLQEYLKEENQRGQQDLSLFPEGYDRSSFNGTPRSTWPQMFFLANSPAYLQQGLEKKDQTPMTGQQDQSSLNRPLESRSLFTSNPYLSPYTYQYSNPQIREDITREEQSLAITDQMRTGNNGWEGEGNGRQDLLPYGHSPYPRYPDAFSQVFTNNLNNVESSREPLYRADEASEAHEYTDHGLATVPSAFSTPRKASSEAATLDHSPASPNRPVPNTYKRVNILESEMVQIRPSYKRQFAIGSTKQRTLRLTVDEHMALLDLRGGMTRVGSTRPRAVKGLPEGYVELEKERRTAKERMRSMTAGSASTGADMYTMGSFADNTPTTPKFDSASTSQMRYGLRSYPATMPAPSPFDHSESASASTQSYIFQNHIASMASHPEFALPVQPHNKIGPDTASGIDSFGDEPAVNEQEL</sequence>
<dbReference type="HOGENOM" id="CLU_631687_0_0_1"/>
<dbReference type="Proteomes" id="UP000005446">
    <property type="component" value="Unassembled WGS sequence"/>
</dbReference>
<accession>H0EZ30</accession>
<keyword evidence="3" id="KW-1185">Reference proteome</keyword>
<dbReference type="InParanoid" id="H0EZ30"/>
<feature type="region of interest" description="Disordered" evidence="1">
    <location>
        <begin position="433"/>
        <end position="462"/>
    </location>
</feature>